<protein>
    <submittedName>
        <fullName evidence="1">Uncharacterized protein</fullName>
    </submittedName>
</protein>
<evidence type="ECO:0000313" key="2">
    <source>
        <dbReference type="Proteomes" id="UP000037122"/>
    </source>
</evidence>
<comment type="caution">
    <text evidence="1">The sequence shown here is derived from an EMBL/GenBank/DDBJ whole genome shotgun (WGS) entry which is preliminary data.</text>
</comment>
<sequence length="37" mass="4000">MGESLENGNVVPIYMAAKKPWGVKFASTMEATVPPTF</sequence>
<name>A0A0L0P699_CANAR</name>
<dbReference type="Proteomes" id="UP000037122">
    <property type="component" value="Unassembled WGS sequence"/>
</dbReference>
<organism evidence="1 2">
    <name type="scientific">Candidozyma auris</name>
    <name type="common">Yeast</name>
    <name type="synonym">Candida auris</name>
    <dbReference type="NCBI Taxonomy" id="498019"/>
    <lineage>
        <taxon>Eukaryota</taxon>
        <taxon>Fungi</taxon>
        <taxon>Dikarya</taxon>
        <taxon>Ascomycota</taxon>
        <taxon>Saccharomycotina</taxon>
        <taxon>Pichiomycetes</taxon>
        <taxon>Metschnikowiaceae</taxon>
        <taxon>Candidozyma</taxon>
    </lineage>
</organism>
<accession>A0A0L0P699</accession>
<proteinExistence type="predicted"/>
<dbReference type="AlphaFoldDB" id="A0A0L0P699"/>
<gene>
    <name evidence="1" type="ORF">QG37_01098</name>
</gene>
<dbReference type="EMBL" id="LGST01000008">
    <property type="protein sequence ID" value="KNE01760.1"/>
    <property type="molecule type" value="Genomic_DNA"/>
</dbReference>
<reference evidence="2" key="1">
    <citation type="journal article" date="2015" name="BMC Genomics">
        <title>Draft genome of a commonly misdiagnosed multidrug resistant pathogen Candida auris.</title>
        <authorList>
            <person name="Chatterjee S."/>
            <person name="Alampalli S.V."/>
            <person name="Nageshan R.K."/>
            <person name="Chettiar S.T."/>
            <person name="Joshi S."/>
            <person name="Tatu U.S."/>
        </authorList>
    </citation>
    <scope>NUCLEOTIDE SEQUENCE [LARGE SCALE GENOMIC DNA]</scope>
    <source>
        <strain evidence="2">6684</strain>
    </source>
</reference>
<evidence type="ECO:0000313" key="1">
    <source>
        <dbReference type="EMBL" id="KNE01760.1"/>
    </source>
</evidence>